<proteinExistence type="predicted"/>
<reference evidence="1" key="1">
    <citation type="journal article" date="2015" name="Nature">
        <title>Complex archaea that bridge the gap between prokaryotes and eukaryotes.</title>
        <authorList>
            <person name="Spang A."/>
            <person name="Saw J.H."/>
            <person name="Jorgensen S.L."/>
            <person name="Zaremba-Niedzwiedzka K."/>
            <person name="Martijn J."/>
            <person name="Lind A.E."/>
            <person name="van Eijk R."/>
            <person name="Schleper C."/>
            <person name="Guy L."/>
            <person name="Ettema T.J."/>
        </authorList>
    </citation>
    <scope>NUCLEOTIDE SEQUENCE</scope>
</reference>
<protein>
    <submittedName>
        <fullName evidence="1">Uncharacterized protein</fullName>
    </submittedName>
</protein>
<comment type="caution">
    <text evidence="1">The sequence shown here is derived from an EMBL/GenBank/DDBJ whole genome shotgun (WGS) entry which is preliminary data.</text>
</comment>
<gene>
    <name evidence="1" type="ORF">LCGC14_2972330</name>
</gene>
<accession>A0A0F8X9Y5</accession>
<organism evidence="1">
    <name type="scientific">marine sediment metagenome</name>
    <dbReference type="NCBI Taxonomy" id="412755"/>
    <lineage>
        <taxon>unclassified sequences</taxon>
        <taxon>metagenomes</taxon>
        <taxon>ecological metagenomes</taxon>
    </lineage>
</organism>
<sequence length="160" mass="17788">MATTKQDLDNYLDRITAIQETIVAGSQASKLPLPSGDFPYWLNLYLIPRIRMNTDAKSSALTLICQMQLIRGKSTGTFQEGIETQIIADYSDVLWAFATDENYKRLIVGAFTAIQPGFVPSSVKIATMSRTELSQANTGEVLGSFYTLEWQHKMVRTLGA</sequence>
<name>A0A0F8X9Y5_9ZZZZ</name>
<evidence type="ECO:0000313" key="1">
    <source>
        <dbReference type="EMBL" id="KKK65618.1"/>
    </source>
</evidence>
<dbReference type="EMBL" id="LAZR01060462">
    <property type="protein sequence ID" value="KKK65618.1"/>
    <property type="molecule type" value="Genomic_DNA"/>
</dbReference>
<dbReference type="AlphaFoldDB" id="A0A0F8X9Y5"/>